<dbReference type="EMBL" id="CCKQ01008951">
    <property type="protein sequence ID" value="CDW80418.1"/>
    <property type="molecule type" value="Genomic_DNA"/>
</dbReference>
<protein>
    <recommendedName>
        <fullName evidence="1">PHR domain-containing protein</fullName>
    </recommendedName>
</protein>
<proteinExistence type="predicted"/>
<evidence type="ECO:0000313" key="2">
    <source>
        <dbReference type="EMBL" id="CDW80418.1"/>
    </source>
</evidence>
<sequence>MDQSIKDFEQKYDFVVQFPKNYFDKNKVWKISEEEDFVLGLRYHDSLNKKDHHLKISKDWKDKKIIRKFRSEVHSKEFKPGMMAFHTKYRYILLSKDNNIEIQANQNQISDQDNLSLQNTWQCKVYKSDAYYQDEDIAEDDSTYKYKEHEVVNILLSELIFQFEIETICLIEHQYSAQKHRVRIQDSLSSIIKTFEKLHDCQFQSFFKGRLVSEYNSFAQENIGPGDQILLNGSRNSNDQSQLKFFQRFKNVVTDLIWNLSEDEWSAIQIKSKVDFYFCGIGIFERYEEPPEKFNLRYSYQIYDINDDLMFDSEIYEELVIYNKEDINELHFYKYKFKRFPNGIFIEAGQTLQFMQIVDFQFSYFSSSGADYSTIQNPDMDIFQLTVSNLDDDNTTVEEGLIPGFLYRLA</sequence>
<reference evidence="2 3" key="1">
    <citation type="submission" date="2014-06" db="EMBL/GenBank/DDBJ databases">
        <authorList>
            <person name="Swart Estienne"/>
        </authorList>
    </citation>
    <scope>NUCLEOTIDE SEQUENCE [LARGE SCALE GENOMIC DNA]</scope>
    <source>
        <strain evidence="2 3">130c</strain>
    </source>
</reference>
<organism evidence="2 3">
    <name type="scientific">Stylonychia lemnae</name>
    <name type="common">Ciliate</name>
    <dbReference type="NCBI Taxonomy" id="5949"/>
    <lineage>
        <taxon>Eukaryota</taxon>
        <taxon>Sar</taxon>
        <taxon>Alveolata</taxon>
        <taxon>Ciliophora</taxon>
        <taxon>Intramacronucleata</taxon>
        <taxon>Spirotrichea</taxon>
        <taxon>Stichotrichia</taxon>
        <taxon>Sporadotrichida</taxon>
        <taxon>Oxytrichidae</taxon>
        <taxon>Stylonychinae</taxon>
        <taxon>Stylonychia</taxon>
    </lineage>
</organism>
<name>A0A078AI04_STYLE</name>
<gene>
    <name evidence="2" type="primary">Contig10907.g11659</name>
    <name evidence="2" type="ORF">STYLEM_9416</name>
</gene>
<dbReference type="Pfam" id="PF08005">
    <property type="entry name" value="PHR"/>
    <property type="match status" value="1"/>
</dbReference>
<dbReference type="AlphaFoldDB" id="A0A078AI04"/>
<dbReference type="InterPro" id="IPR012983">
    <property type="entry name" value="PHR"/>
</dbReference>
<dbReference type="InParanoid" id="A0A078AI04"/>
<evidence type="ECO:0000259" key="1">
    <source>
        <dbReference type="Pfam" id="PF08005"/>
    </source>
</evidence>
<accession>A0A078AI04</accession>
<dbReference type="Gene3D" id="2.60.120.820">
    <property type="entry name" value="PHR domain"/>
    <property type="match status" value="1"/>
</dbReference>
<dbReference type="InterPro" id="IPR038648">
    <property type="entry name" value="PHR_sf"/>
</dbReference>
<dbReference type="Proteomes" id="UP000039865">
    <property type="component" value="Unassembled WGS sequence"/>
</dbReference>
<evidence type="ECO:0000313" key="3">
    <source>
        <dbReference type="Proteomes" id="UP000039865"/>
    </source>
</evidence>
<keyword evidence="3" id="KW-1185">Reference proteome</keyword>
<feature type="domain" description="PHR" evidence="1">
    <location>
        <begin position="247"/>
        <end position="408"/>
    </location>
</feature>